<dbReference type="Pfam" id="PF02752">
    <property type="entry name" value="Arrestin_C"/>
    <property type="match status" value="1"/>
</dbReference>
<dbReference type="Gene3D" id="2.60.40.640">
    <property type="match status" value="2"/>
</dbReference>
<evidence type="ECO:0000313" key="3">
    <source>
        <dbReference type="EMBL" id="CAL1547828.1"/>
    </source>
</evidence>
<organism evidence="3 4">
    <name type="scientific">Lymnaea stagnalis</name>
    <name type="common">Great pond snail</name>
    <name type="synonym">Helix stagnalis</name>
    <dbReference type="NCBI Taxonomy" id="6523"/>
    <lineage>
        <taxon>Eukaryota</taxon>
        <taxon>Metazoa</taxon>
        <taxon>Spiralia</taxon>
        <taxon>Lophotrochozoa</taxon>
        <taxon>Mollusca</taxon>
        <taxon>Gastropoda</taxon>
        <taxon>Heterobranchia</taxon>
        <taxon>Euthyneura</taxon>
        <taxon>Panpulmonata</taxon>
        <taxon>Hygrophila</taxon>
        <taxon>Lymnaeoidea</taxon>
        <taxon>Lymnaeidae</taxon>
        <taxon>Lymnaea</taxon>
    </lineage>
</organism>
<comment type="caution">
    <text evidence="3">The sequence shown here is derived from an EMBL/GenBank/DDBJ whole genome shotgun (WGS) entry which is preliminary data.</text>
</comment>
<gene>
    <name evidence="3" type="ORF">GSLYS_00021145001</name>
</gene>
<feature type="non-terminal residue" evidence="3">
    <location>
        <position position="338"/>
    </location>
</feature>
<reference evidence="3 4" key="1">
    <citation type="submission" date="2024-04" db="EMBL/GenBank/DDBJ databases">
        <authorList>
            <consortium name="Genoscope - CEA"/>
            <person name="William W."/>
        </authorList>
    </citation>
    <scope>NUCLEOTIDE SEQUENCE [LARGE SCALE GENOMIC DNA]</scope>
</reference>
<feature type="domain" description="Arrestin C-terminal-like" evidence="2">
    <location>
        <begin position="171"/>
        <end position="304"/>
    </location>
</feature>
<dbReference type="PANTHER" id="PTHR11188:SF176">
    <property type="entry name" value="ARRESTIN DOMAIN-CONTAINING PROTEIN 1"/>
    <property type="match status" value="1"/>
</dbReference>
<dbReference type="GO" id="GO:0005737">
    <property type="term" value="C:cytoplasm"/>
    <property type="evidence" value="ECO:0007669"/>
    <property type="project" value="TreeGrafter"/>
</dbReference>
<keyword evidence="4" id="KW-1185">Reference proteome</keyword>
<dbReference type="InterPro" id="IPR011021">
    <property type="entry name" value="Arrestin-like_N"/>
</dbReference>
<dbReference type="SMART" id="SM01017">
    <property type="entry name" value="Arrestin_C"/>
    <property type="match status" value="1"/>
</dbReference>
<evidence type="ECO:0000259" key="2">
    <source>
        <dbReference type="SMART" id="SM01017"/>
    </source>
</evidence>
<dbReference type="GO" id="GO:0015031">
    <property type="term" value="P:protein transport"/>
    <property type="evidence" value="ECO:0007669"/>
    <property type="project" value="TreeGrafter"/>
</dbReference>
<protein>
    <recommendedName>
        <fullName evidence="2">Arrestin C-terminal-like domain-containing protein</fullName>
    </recommendedName>
</protein>
<evidence type="ECO:0000256" key="1">
    <source>
        <dbReference type="ARBA" id="ARBA00005298"/>
    </source>
</evidence>
<dbReference type="EMBL" id="CAXITT010001078">
    <property type="protein sequence ID" value="CAL1547828.1"/>
    <property type="molecule type" value="Genomic_DNA"/>
</dbReference>
<dbReference type="InterPro" id="IPR014756">
    <property type="entry name" value="Ig_E-set"/>
</dbReference>
<dbReference type="AlphaFoldDB" id="A0AAV2IKU8"/>
<dbReference type="PANTHER" id="PTHR11188">
    <property type="entry name" value="ARRESTIN DOMAIN CONTAINING PROTEIN"/>
    <property type="match status" value="1"/>
</dbReference>
<evidence type="ECO:0000313" key="4">
    <source>
        <dbReference type="Proteomes" id="UP001497497"/>
    </source>
</evidence>
<accession>A0AAV2IKU8</accession>
<dbReference type="InterPro" id="IPR014752">
    <property type="entry name" value="Arrestin-like_C"/>
</dbReference>
<comment type="similarity">
    <text evidence="1">Belongs to the arrestin family.</text>
</comment>
<dbReference type="Pfam" id="PF00339">
    <property type="entry name" value="Arrestin_N"/>
    <property type="match status" value="1"/>
</dbReference>
<proteinExistence type="inferred from homology"/>
<dbReference type="Proteomes" id="UP001497497">
    <property type="component" value="Unassembled WGS sequence"/>
</dbReference>
<sequence>MEQLKVFEIFFYDGSGVFYSGNIIQGYVTVELTEPMKMRGIKLNFVGKAYTRFVSKTSNATHSGTEKYFDQEVLLFGPGSGQGRGTRELQAGRQTFPFQFGLPQGLPSSYESKAGHVRYTVKSTIDRPWKFDQKTKRVFTIVSVLDLNMQPNTMSRLQETNQKYLCCICCTSGPIEATFHIDRMGYVPGEALKLYAEIINGVSKIMDKSFVDLKMTIYHDSYTGIVHSKTKTYEVARLTRPEIACHSKDNWTGEPLVVPPLPPCFLVGCNVIDIRYILQLNVITQGWGFELEIPLEIIIGTVPLRSVVEQNPPMPPLGLIRTNTYATETIAPGEMFYP</sequence>
<dbReference type="InterPro" id="IPR050357">
    <property type="entry name" value="Arrestin_domain-protein"/>
</dbReference>
<dbReference type="SUPFAM" id="SSF81296">
    <property type="entry name" value="E set domains"/>
    <property type="match status" value="2"/>
</dbReference>
<name>A0AAV2IKU8_LYMST</name>
<dbReference type="InterPro" id="IPR011022">
    <property type="entry name" value="Arrestin_C-like"/>
</dbReference>